<accession>A0A2S9X7R6</accession>
<dbReference type="InterPro" id="IPR006521">
    <property type="entry name" value="Tail_protein_I"/>
</dbReference>
<gene>
    <name evidence="1" type="ORF">BUE93_04910</name>
</gene>
<evidence type="ECO:0000313" key="1">
    <source>
        <dbReference type="EMBL" id="PRP71749.1"/>
    </source>
</evidence>
<dbReference type="EMBL" id="MTBD01000008">
    <property type="protein sequence ID" value="PRP71749.1"/>
    <property type="molecule type" value="Genomic_DNA"/>
</dbReference>
<comment type="caution">
    <text evidence="1">The sequence shown here is derived from an EMBL/GenBank/DDBJ whole genome shotgun (WGS) entry which is preliminary data.</text>
</comment>
<dbReference type="Pfam" id="PF09684">
    <property type="entry name" value="Tail_P2_I"/>
    <property type="match status" value="1"/>
</dbReference>
<dbReference type="OrthoDB" id="90759at2"/>
<name>A0A2S9X7R6_9NEIS</name>
<evidence type="ECO:0000313" key="2">
    <source>
        <dbReference type="Proteomes" id="UP000239469"/>
    </source>
</evidence>
<reference evidence="1 2" key="1">
    <citation type="submission" date="2017-01" db="EMBL/GenBank/DDBJ databases">
        <title>New insights into the genetic diversity of Chromobacterium isolated from tropical freshwater lake.</title>
        <authorList>
            <person name="Santos A.B."/>
            <person name="Nascimento A.M."/>
            <person name="Da Silva P.C."/>
        </authorList>
    </citation>
    <scope>NUCLEOTIDE SEQUENCE [LARGE SCALE GENOMIC DNA]</scope>
    <source>
        <strain evidence="1 2">56AF</strain>
    </source>
</reference>
<dbReference type="NCBIfam" id="TIGR01634">
    <property type="entry name" value="tail_P2_I"/>
    <property type="match status" value="1"/>
</dbReference>
<sequence>MSRQLLPPNRTPLEAAIADALIVRADPAPLRGMADSARCPVPFLPVLSWERCVDIESAATVQQQRALIGSALPVHQVKGTIHAVRQTFRDLGLGEVEIDEGTGAFCYDGAASFDGFASYGDPDGWAEYRVRIDKLLSVAQAETARRQLRVVTPARCVLWGIDFTGAELIYNDMAAYDGSYSFGVA</sequence>
<dbReference type="Proteomes" id="UP000239469">
    <property type="component" value="Unassembled WGS sequence"/>
</dbReference>
<dbReference type="RefSeq" id="WP_106076000.1">
    <property type="nucleotide sequence ID" value="NZ_MTBD01000008.1"/>
</dbReference>
<protein>
    <submittedName>
        <fullName evidence="1">Phage tail protein I</fullName>
    </submittedName>
</protein>
<dbReference type="AlphaFoldDB" id="A0A2S9X7R6"/>
<organism evidence="1 2">
    <name type="scientific">Chromobacterium amazonense</name>
    <dbReference type="NCBI Taxonomy" id="1382803"/>
    <lineage>
        <taxon>Bacteria</taxon>
        <taxon>Pseudomonadati</taxon>
        <taxon>Pseudomonadota</taxon>
        <taxon>Betaproteobacteria</taxon>
        <taxon>Neisseriales</taxon>
        <taxon>Chromobacteriaceae</taxon>
        <taxon>Chromobacterium</taxon>
    </lineage>
</organism>
<proteinExistence type="predicted"/>